<dbReference type="InterPro" id="IPR007197">
    <property type="entry name" value="rSAM"/>
</dbReference>
<evidence type="ECO:0000313" key="5">
    <source>
        <dbReference type="EMBL" id="GIQ61437.1"/>
    </source>
</evidence>
<accession>A0ABQ4MZS9</accession>
<comment type="caution">
    <text evidence="5">The sequence shown here is derived from an EMBL/GenBank/DDBJ whole genome shotgun (WGS) entry which is preliminary data.</text>
</comment>
<dbReference type="PANTHER" id="PTHR43432">
    <property type="entry name" value="SLR0285 PROTEIN"/>
    <property type="match status" value="1"/>
</dbReference>
<keyword evidence="1" id="KW-0479">Metal-binding</keyword>
<gene>
    <name evidence="5" type="ORF">PACILC2_00050</name>
</gene>
<reference evidence="5 6" key="1">
    <citation type="submission" date="2021-04" db="EMBL/GenBank/DDBJ databases">
        <title>Draft genome sequence of Paenibacillus cisolokensis, LC2-13A.</title>
        <authorList>
            <person name="Uke A."/>
            <person name="Chhe C."/>
            <person name="Baramee S."/>
            <person name="Kosugi A."/>
        </authorList>
    </citation>
    <scope>NUCLEOTIDE SEQUENCE [LARGE SCALE GENOMIC DNA]</scope>
    <source>
        <strain evidence="5 6">LC2-13A</strain>
    </source>
</reference>
<sequence>MAPRIQIRKAPQRWLTPAGGYLSGYSHTLNPYVGCAFGCSYCYVREMPVGRFREEAWGSWADVKTVDEKRFRAEWKREKAKGPLLLFFGSATDPYQPAEIRHEVTRSLLRLMAEDPPEFVLLQTRSPLVVRDTELIRLFGDRIRVSLTIETDSEDARKHFTPAAPPLQARWHAAEQLSAAGIPYQLAVSPLLPHTPAFAERLAAAAGRIVVDDFSGATAAWASGRRGSVCARATARSENLSCTRRRQPTGFTAGSPR</sequence>
<dbReference type="InterPro" id="IPR058240">
    <property type="entry name" value="rSAM_sf"/>
</dbReference>
<keyword evidence="6" id="KW-1185">Reference proteome</keyword>
<evidence type="ECO:0000256" key="3">
    <source>
        <dbReference type="ARBA" id="ARBA00023014"/>
    </source>
</evidence>
<evidence type="ECO:0000256" key="2">
    <source>
        <dbReference type="ARBA" id="ARBA00023004"/>
    </source>
</evidence>
<dbReference type="PANTHER" id="PTHR43432:SF3">
    <property type="entry name" value="SLR0285 PROTEIN"/>
    <property type="match status" value="1"/>
</dbReference>
<dbReference type="Gene3D" id="3.80.30.30">
    <property type="match status" value="1"/>
</dbReference>
<organism evidence="5 6">
    <name type="scientific">Paenibacillus cisolokensis</name>
    <dbReference type="NCBI Taxonomy" id="1658519"/>
    <lineage>
        <taxon>Bacteria</taxon>
        <taxon>Bacillati</taxon>
        <taxon>Bacillota</taxon>
        <taxon>Bacilli</taxon>
        <taxon>Bacillales</taxon>
        <taxon>Paenibacillaceae</taxon>
        <taxon>Paenibacillus</taxon>
    </lineage>
</organism>
<dbReference type="Proteomes" id="UP000680304">
    <property type="component" value="Unassembled WGS sequence"/>
</dbReference>
<proteinExistence type="predicted"/>
<keyword evidence="2" id="KW-0408">Iron</keyword>
<dbReference type="EMBL" id="BOVJ01000001">
    <property type="protein sequence ID" value="GIQ61437.1"/>
    <property type="molecule type" value="Genomic_DNA"/>
</dbReference>
<evidence type="ECO:0000256" key="1">
    <source>
        <dbReference type="ARBA" id="ARBA00022723"/>
    </source>
</evidence>
<name>A0ABQ4MZS9_9BACL</name>
<feature type="domain" description="Radical SAM core" evidence="4">
    <location>
        <begin position="30"/>
        <end position="188"/>
    </location>
</feature>
<dbReference type="RefSeq" id="WP_244863112.1">
    <property type="nucleotide sequence ID" value="NZ_BOVJ01000001.1"/>
</dbReference>
<evidence type="ECO:0000313" key="6">
    <source>
        <dbReference type="Proteomes" id="UP000680304"/>
    </source>
</evidence>
<keyword evidence="3" id="KW-0411">Iron-sulfur</keyword>
<dbReference type="CDD" id="cd01335">
    <property type="entry name" value="Radical_SAM"/>
    <property type="match status" value="1"/>
</dbReference>
<dbReference type="Pfam" id="PF04055">
    <property type="entry name" value="Radical_SAM"/>
    <property type="match status" value="1"/>
</dbReference>
<dbReference type="SFLD" id="SFLDS00029">
    <property type="entry name" value="Radical_SAM"/>
    <property type="match status" value="1"/>
</dbReference>
<dbReference type="SFLD" id="SFLDG01084">
    <property type="entry name" value="Uncharacterised_Radical_SAM_Su"/>
    <property type="match status" value="1"/>
</dbReference>
<dbReference type="InterPro" id="IPR040086">
    <property type="entry name" value="MJ0683-like"/>
</dbReference>
<protein>
    <recommendedName>
        <fullName evidence="4">Radical SAM core domain-containing protein</fullName>
    </recommendedName>
</protein>
<dbReference type="SUPFAM" id="SSF102114">
    <property type="entry name" value="Radical SAM enzymes"/>
    <property type="match status" value="1"/>
</dbReference>
<evidence type="ECO:0000259" key="4">
    <source>
        <dbReference type="Pfam" id="PF04055"/>
    </source>
</evidence>